<dbReference type="Proteomes" id="UP000663829">
    <property type="component" value="Unassembled WGS sequence"/>
</dbReference>
<comment type="caution">
    <text evidence="2">The sequence shown here is derived from an EMBL/GenBank/DDBJ whole genome shotgun (WGS) entry which is preliminary data.</text>
</comment>
<feature type="non-terminal residue" evidence="2">
    <location>
        <position position="72"/>
    </location>
</feature>
<reference evidence="2" key="1">
    <citation type="submission" date="2021-02" db="EMBL/GenBank/DDBJ databases">
        <authorList>
            <person name="Nowell W R."/>
        </authorList>
    </citation>
    <scope>NUCLEOTIDE SEQUENCE</scope>
</reference>
<dbReference type="Proteomes" id="UP000681722">
    <property type="component" value="Unassembled WGS sequence"/>
</dbReference>
<feature type="region of interest" description="Disordered" evidence="1">
    <location>
        <begin position="1"/>
        <end position="30"/>
    </location>
</feature>
<evidence type="ECO:0000313" key="3">
    <source>
        <dbReference type="EMBL" id="CAF4554107.1"/>
    </source>
</evidence>
<name>A0A816DPN9_9BILA</name>
<keyword evidence="4" id="KW-1185">Reference proteome</keyword>
<evidence type="ECO:0000313" key="4">
    <source>
        <dbReference type="Proteomes" id="UP000663829"/>
    </source>
</evidence>
<organism evidence="2 4">
    <name type="scientific">Didymodactylos carnosus</name>
    <dbReference type="NCBI Taxonomy" id="1234261"/>
    <lineage>
        <taxon>Eukaryota</taxon>
        <taxon>Metazoa</taxon>
        <taxon>Spiralia</taxon>
        <taxon>Gnathifera</taxon>
        <taxon>Rotifera</taxon>
        <taxon>Eurotatoria</taxon>
        <taxon>Bdelloidea</taxon>
        <taxon>Philodinida</taxon>
        <taxon>Philodinidae</taxon>
        <taxon>Didymodactylos</taxon>
    </lineage>
</organism>
<dbReference type="EMBL" id="CAJNOQ010047538">
    <property type="protein sequence ID" value="CAF1641562.1"/>
    <property type="molecule type" value="Genomic_DNA"/>
</dbReference>
<dbReference type="AlphaFoldDB" id="A0A816DPN9"/>
<protein>
    <submittedName>
        <fullName evidence="2">Uncharacterized protein</fullName>
    </submittedName>
</protein>
<dbReference type="EMBL" id="CAJOBC010116513">
    <property type="protein sequence ID" value="CAF4554107.1"/>
    <property type="molecule type" value="Genomic_DNA"/>
</dbReference>
<feature type="compositionally biased region" description="Low complexity" evidence="1">
    <location>
        <begin position="21"/>
        <end position="30"/>
    </location>
</feature>
<dbReference type="OrthoDB" id="8121249at2759"/>
<proteinExistence type="predicted"/>
<evidence type="ECO:0000313" key="2">
    <source>
        <dbReference type="EMBL" id="CAF1641562.1"/>
    </source>
</evidence>
<sequence length="72" mass="8305">MYRFSSDRQNIAIKQSKKTMSDSASTTSTSQDFDFKLSEMVKNILNNPSFIQIIVSQVKEHFKNELIEVTQT</sequence>
<accession>A0A816DPN9</accession>
<gene>
    <name evidence="2" type="ORF">GPM918_LOCUS44969</name>
    <name evidence="3" type="ORF">SRO942_LOCUS47111</name>
</gene>
<evidence type="ECO:0000256" key="1">
    <source>
        <dbReference type="SAM" id="MobiDB-lite"/>
    </source>
</evidence>